<reference evidence="6" key="1">
    <citation type="submission" date="2011-04" db="EMBL/GenBank/DDBJ databases">
        <title>Evolution of plant cell wall degrading machinery underlies the functional diversity of forest fungi.</title>
        <authorList>
            <consortium name="US DOE Joint Genome Institute (JGI-PGF)"/>
            <person name="Eastwood D.C."/>
            <person name="Floudas D."/>
            <person name="Binder M."/>
            <person name="Majcherczyk A."/>
            <person name="Schneider P."/>
            <person name="Aerts A."/>
            <person name="Asiegbu F.O."/>
            <person name="Baker S.E."/>
            <person name="Barry K."/>
            <person name="Bendiksby M."/>
            <person name="Blumentritt M."/>
            <person name="Coutinho P.M."/>
            <person name="Cullen D."/>
            <person name="Cullen D."/>
            <person name="Gathman A."/>
            <person name="Goodell B."/>
            <person name="Henrissat B."/>
            <person name="Ihrmark K."/>
            <person name="Kauserud H."/>
            <person name="Kohler A."/>
            <person name="LaButti K."/>
            <person name="Lapidus A."/>
            <person name="Lavin J.L."/>
            <person name="Lee Y.-H."/>
            <person name="Lindquist E."/>
            <person name="Lilly W."/>
            <person name="Lucas S."/>
            <person name="Morin E."/>
            <person name="Murat C."/>
            <person name="Oguiza J.A."/>
            <person name="Park J."/>
            <person name="Pisabarro A.G."/>
            <person name="Riley R."/>
            <person name="Rosling A."/>
            <person name="Salamov A."/>
            <person name="Schmidt O."/>
            <person name="Schmutz J."/>
            <person name="Skrede I."/>
            <person name="Stenlid J."/>
            <person name="Wiebenga A."/>
            <person name="Xie X."/>
            <person name="Kues U."/>
            <person name="Hibbett D.S."/>
            <person name="Hoffmeister D."/>
            <person name="Hogberg N."/>
            <person name="Martin F."/>
            <person name="Grigoriev I.V."/>
            <person name="Watkinson S.C."/>
        </authorList>
    </citation>
    <scope>NUCLEOTIDE SEQUENCE</scope>
    <source>
        <strain evidence="6">S7.9</strain>
    </source>
</reference>
<dbReference type="KEGG" id="sla:SERLADRAFT_407434"/>
<dbReference type="Gene3D" id="3.40.50.720">
    <property type="entry name" value="NAD(P)-binding Rossmann-like Domain"/>
    <property type="match status" value="1"/>
</dbReference>
<dbReference type="HOGENOM" id="CLU_002220_1_0_1"/>
<dbReference type="Pfam" id="PF00135">
    <property type="entry name" value="COesterase"/>
    <property type="match status" value="1"/>
</dbReference>
<dbReference type="InterPro" id="IPR013120">
    <property type="entry name" value="FAR_NAD-bd"/>
</dbReference>
<sequence>MIHPNAEVPQLLHSKIETNIAFSTLLSTAIIIGVSLLDIYQRGSPNVSSYHFNPIAFGFLAGEEVKAAGVGNAGLYNQHLALEWVQRHISSFGGDPTKVRLLSCTLLLSYQPLNTTWGPTVGGVFPEEINLTIASNWNICQDDEGTTDQVFLDSVSSNFLVGVGQDQIDRVGELYPENPIVEMSLPREVLRNLRNWALPFLSAQVVQYGNQFSIHRPQYRRISAFQGDFYFQGPCRHALSFLTERSLHEIDLGEFYQSTNASDYVGVDALINFAYDVDPNVSSNELPAGQLLSFWDLSIFNITLDDYRAEAMEYLSCIQSEMELNTGPNLLLSGNSATLSPVGLDHVAYYILPRFTPLSLHTSVSISLDVVHVAVKNATIPVQNVEIPHITILNKRAMVAAPSLCLLPPPPQTQARSSTTFRPPPLDGSLTFPQMYSWHLEHTPDYRLFVYVREDGSVKTIYWPEAVKAIYTAAHIIGNRIQWISYTSERPVIAILAASDTIPYFITLTSIMCTNYIAFPISPRNSATAIAHLINAVGVKHILVGREHTRLSQRLRCLRCYFSKTFSYGLKQLPMKKFPYESQGPDAIVMILHSSGSTAHPKPIFWTNHRFAQLSLIPWFGERDLTDKVFSLHGAHASCGLVVSAFEPKFPTPMPTPDGLFRAAKATDSDVIFCVLTFIEVWSRSPEYVKWLATRGGVLFGGGPLNQEVGDSLTAAGVSIFNLYGSWNHEHYVTGLAVLFEEYMVTVTCYPTAEVGRDWNYFRFPALVTPEMIPNDDNTFELVMVANEFCRPSVLNTKVGGIDAYSTSDLFKSHPTKSGYWKVYGLTDDQIMHSTGEKVGVIVDPKPDYRFDPTDELKLSEFRNKIWIYELLDLYRPTVEHMNEYAPQRSRLFKEALSKLSKPFTYTAKSTARRQVIISDYDEEISALYDTVEESAQTAIPPPPQWDITMTVVKFIRQIVIAVMSTDVSDDDDIFQRGCDSLQATWIRNSLLRAIRDTTQFDARKFAGNFMYSYPTIATLTTFITNLLSGNDDGGDISHARIVDEMRTMVSKYSQNFLDHCHKGHEASHSAERSGGCMVLLTGSTGALGCYLLVQLISHLDVSRVYALNRKSPNGKTLIQRQEGALLEGGFNSEILQSKKIILCEADLAADCFGLPHASYQEMQGSVTHIIHNAWSVDFNLTLKTFESNIKGLRNLIDFSLSSTLSRPARLLYTSSIDTDAHGNSVLAEKPIEPEAAIGTGYTESKWLSGGLNGAWNVNEWVPALIQSGSILGLLPDDHKPVSWISLDIAASSLVEFCMSLNLPPDHIVHLVHPHPVHRSSLASVVSSEYSVSLVSYAEWLAALEQKAVILSENVDNKQIPAEAGLPTHLRVQRLLPLFRRLAAKETSSEAMGFDSLDIAEAVALSPTLADPVLPQLGSEDVKGWLAYWRKKGLLPASFSYRQILENGNDGTLLALPGTTAWNA</sequence>
<proteinExistence type="predicted"/>
<dbReference type="InterPro" id="IPR002018">
    <property type="entry name" value="CarbesteraseB"/>
</dbReference>
<dbReference type="RefSeq" id="XP_007316950.1">
    <property type="nucleotide sequence ID" value="XM_007316888.1"/>
</dbReference>
<evidence type="ECO:0000256" key="1">
    <source>
        <dbReference type="ARBA" id="ARBA00022450"/>
    </source>
</evidence>
<name>F8NRI4_SERL9</name>
<dbReference type="InterPro" id="IPR029058">
    <property type="entry name" value="AB_hydrolase_fold"/>
</dbReference>
<evidence type="ECO:0000259" key="3">
    <source>
        <dbReference type="Pfam" id="PF00135"/>
    </source>
</evidence>
<dbReference type="Pfam" id="PF07993">
    <property type="entry name" value="NAD_binding_4"/>
    <property type="match status" value="1"/>
</dbReference>
<dbReference type="Pfam" id="PF23562">
    <property type="entry name" value="AMP-binding_C_3"/>
    <property type="match status" value="1"/>
</dbReference>
<dbReference type="InterPro" id="IPR051414">
    <property type="entry name" value="Adenylate-forming_Reductase"/>
</dbReference>
<dbReference type="Proteomes" id="UP000008064">
    <property type="component" value="Unassembled WGS sequence"/>
</dbReference>
<dbReference type="SUPFAM" id="SSF56801">
    <property type="entry name" value="Acetyl-CoA synthetase-like"/>
    <property type="match status" value="1"/>
</dbReference>
<dbReference type="PANTHER" id="PTHR43439">
    <property type="entry name" value="PHENYLACETATE-COENZYME A LIGASE"/>
    <property type="match status" value="1"/>
</dbReference>
<organism>
    <name type="scientific">Serpula lacrymans var. lacrymans (strain S7.9)</name>
    <name type="common">Dry rot fungus</name>
    <dbReference type="NCBI Taxonomy" id="578457"/>
    <lineage>
        <taxon>Eukaryota</taxon>
        <taxon>Fungi</taxon>
        <taxon>Dikarya</taxon>
        <taxon>Basidiomycota</taxon>
        <taxon>Agaricomycotina</taxon>
        <taxon>Agaricomycetes</taxon>
        <taxon>Agaricomycetidae</taxon>
        <taxon>Boletales</taxon>
        <taxon>Coniophorineae</taxon>
        <taxon>Serpulaceae</taxon>
        <taxon>Serpula</taxon>
    </lineage>
</organism>
<dbReference type="OrthoDB" id="429813at2759"/>
<evidence type="ECO:0000259" key="4">
    <source>
        <dbReference type="Pfam" id="PF00501"/>
    </source>
</evidence>
<dbReference type="GeneID" id="18812713"/>
<dbReference type="Gene3D" id="3.40.50.12780">
    <property type="entry name" value="N-terminal domain of ligase-like"/>
    <property type="match status" value="1"/>
</dbReference>
<feature type="domain" description="Thioester reductase (TE)" evidence="5">
    <location>
        <begin position="1081"/>
        <end position="1259"/>
    </location>
</feature>
<dbReference type="SUPFAM" id="SSF51735">
    <property type="entry name" value="NAD(P)-binding Rossmann-fold domains"/>
    <property type="match status" value="1"/>
</dbReference>
<evidence type="ECO:0008006" key="7">
    <source>
        <dbReference type="Google" id="ProtNLM"/>
    </source>
</evidence>
<protein>
    <recommendedName>
        <fullName evidence="7">Polyketide synthase phosphopantetheine-binding domain-containing protein</fullName>
    </recommendedName>
</protein>
<dbReference type="InterPro" id="IPR036291">
    <property type="entry name" value="NAD(P)-bd_dom_sf"/>
</dbReference>
<dbReference type="Pfam" id="PF00501">
    <property type="entry name" value="AMP-binding"/>
    <property type="match status" value="1"/>
</dbReference>
<keyword evidence="1" id="KW-0596">Phosphopantetheine</keyword>
<dbReference type="SUPFAM" id="SSF53474">
    <property type="entry name" value="alpha/beta-Hydrolases"/>
    <property type="match status" value="1"/>
</dbReference>
<dbReference type="Gene3D" id="3.40.50.1820">
    <property type="entry name" value="alpha/beta hydrolase"/>
    <property type="match status" value="2"/>
</dbReference>
<feature type="domain" description="Carboxylesterase type B" evidence="3">
    <location>
        <begin position="56"/>
        <end position="102"/>
    </location>
</feature>
<evidence type="ECO:0000259" key="5">
    <source>
        <dbReference type="Pfam" id="PF07993"/>
    </source>
</evidence>
<evidence type="ECO:0000256" key="2">
    <source>
        <dbReference type="ARBA" id="ARBA00022553"/>
    </source>
</evidence>
<dbReference type="InterPro" id="IPR042099">
    <property type="entry name" value="ANL_N_sf"/>
</dbReference>
<accession>F8NRI4</accession>
<evidence type="ECO:0000313" key="6">
    <source>
        <dbReference type="EMBL" id="EGO26777.1"/>
    </source>
</evidence>
<keyword evidence="2" id="KW-0597">Phosphoprotein</keyword>
<dbReference type="PANTHER" id="PTHR43439:SF2">
    <property type="entry name" value="ENZYME, PUTATIVE (JCVI)-RELATED"/>
    <property type="match status" value="1"/>
</dbReference>
<gene>
    <name evidence="6" type="ORF">SERLADRAFT_407434</name>
</gene>
<dbReference type="EMBL" id="GL945432">
    <property type="protein sequence ID" value="EGO26777.1"/>
    <property type="molecule type" value="Genomic_DNA"/>
</dbReference>
<feature type="domain" description="AMP-dependent synthetase/ligase" evidence="4">
    <location>
        <begin position="497"/>
        <end position="725"/>
    </location>
</feature>
<dbReference type="InterPro" id="IPR000873">
    <property type="entry name" value="AMP-dep_synth/lig_dom"/>
</dbReference>